<dbReference type="SUPFAM" id="SSF56112">
    <property type="entry name" value="Protein kinase-like (PK-like)"/>
    <property type="match status" value="1"/>
</dbReference>
<dbReference type="InterPro" id="IPR000719">
    <property type="entry name" value="Prot_kinase_dom"/>
</dbReference>
<evidence type="ECO:0000313" key="11">
    <source>
        <dbReference type="Proteomes" id="UP001605036"/>
    </source>
</evidence>
<evidence type="ECO:0000256" key="5">
    <source>
        <dbReference type="ARBA" id="ARBA00022777"/>
    </source>
</evidence>
<dbReference type="AlphaFoldDB" id="A0ABD1XFC1"/>
<dbReference type="Pfam" id="PF07714">
    <property type="entry name" value="PK_Tyr_Ser-Thr"/>
    <property type="match status" value="1"/>
</dbReference>
<evidence type="ECO:0000256" key="3">
    <source>
        <dbReference type="ARBA" id="ARBA00022679"/>
    </source>
</evidence>
<evidence type="ECO:0000256" key="7">
    <source>
        <dbReference type="ARBA" id="ARBA00047899"/>
    </source>
</evidence>
<comment type="catalytic activity">
    <reaction evidence="7">
        <text>L-threonyl-[protein] + ATP = O-phospho-L-threonyl-[protein] + ADP + H(+)</text>
        <dbReference type="Rhea" id="RHEA:46608"/>
        <dbReference type="Rhea" id="RHEA-COMP:11060"/>
        <dbReference type="Rhea" id="RHEA-COMP:11605"/>
        <dbReference type="ChEBI" id="CHEBI:15378"/>
        <dbReference type="ChEBI" id="CHEBI:30013"/>
        <dbReference type="ChEBI" id="CHEBI:30616"/>
        <dbReference type="ChEBI" id="CHEBI:61977"/>
        <dbReference type="ChEBI" id="CHEBI:456216"/>
        <dbReference type="EC" id="2.7.11.1"/>
    </reaction>
</comment>
<dbReference type="GO" id="GO:0004674">
    <property type="term" value="F:protein serine/threonine kinase activity"/>
    <property type="evidence" value="ECO:0007669"/>
    <property type="project" value="UniProtKB-KW"/>
</dbReference>
<evidence type="ECO:0000256" key="4">
    <source>
        <dbReference type="ARBA" id="ARBA00022741"/>
    </source>
</evidence>
<dbReference type="PANTHER" id="PTHR48005">
    <property type="entry name" value="LEUCINE RICH REPEAT KINASE 2"/>
    <property type="match status" value="1"/>
</dbReference>
<keyword evidence="2" id="KW-0723">Serine/threonine-protein kinase</keyword>
<reference evidence="10 11" key="1">
    <citation type="submission" date="2024-09" db="EMBL/GenBank/DDBJ databases">
        <title>Chromosome-scale assembly of Riccia fluitans.</title>
        <authorList>
            <person name="Paukszto L."/>
            <person name="Sawicki J."/>
            <person name="Karawczyk K."/>
            <person name="Piernik-Szablinska J."/>
            <person name="Szczecinska M."/>
            <person name="Mazdziarz M."/>
        </authorList>
    </citation>
    <scope>NUCLEOTIDE SEQUENCE [LARGE SCALE GENOMIC DNA]</scope>
    <source>
        <strain evidence="10">Rf_01</strain>
        <tissue evidence="10">Aerial parts of the thallus</tissue>
    </source>
</reference>
<dbReference type="EC" id="2.7.11.1" evidence="1"/>
<comment type="catalytic activity">
    <reaction evidence="8">
        <text>L-seryl-[protein] + ATP = O-phospho-L-seryl-[protein] + ADP + H(+)</text>
        <dbReference type="Rhea" id="RHEA:17989"/>
        <dbReference type="Rhea" id="RHEA-COMP:9863"/>
        <dbReference type="Rhea" id="RHEA-COMP:11604"/>
        <dbReference type="ChEBI" id="CHEBI:15378"/>
        <dbReference type="ChEBI" id="CHEBI:29999"/>
        <dbReference type="ChEBI" id="CHEBI:30616"/>
        <dbReference type="ChEBI" id="CHEBI:83421"/>
        <dbReference type="ChEBI" id="CHEBI:456216"/>
        <dbReference type="EC" id="2.7.11.1"/>
    </reaction>
</comment>
<evidence type="ECO:0000256" key="1">
    <source>
        <dbReference type="ARBA" id="ARBA00012513"/>
    </source>
</evidence>
<keyword evidence="4" id="KW-0547">Nucleotide-binding</keyword>
<dbReference type="EMBL" id="JBHFFA010000008">
    <property type="protein sequence ID" value="KAL2607637.1"/>
    <property type="molecule type" value="Genomic_DNA"/>
</dbReference>
<dbReference type="InterPro" id="IPR001245">
    <property type="entry name" value="Ser-Thr/Tyr_kinase_cat_dom"/>
</dbReference>
<dbReference type="InterPro" id="IPR011009">
    <property type="entry name" value="Kinase-like_dom_sf"/>
</dbReference>
<dbReference type="Proteomes" id="UP001605036">
    <property type="component" value="Unassembled WGS sequence"/>
</dbReference>
<evidence type="ECO:0000256" key="2">
    <source>
        <dbReference type="ARBA" id="ARBA00022527"/>
    </source>
</evidence>
<evidence type="ECO:0000313" key="10">
    <source>
        <dbReference type="EMBL" id="KAL2607637.1"/>
    </source>
</evidence>
<keyword evidence="5" id="KW-0418">Kinase</keyword>
<organism evidence="10 11">
    <name type="scientific">Riccia fluitans</name>
    <dbReference type="NCBI Taxonomy" id="41844"/>
    <lineage>
        <taxon>Eukaryota</taxon>
        <taxon>Viridiplantae</taxon>
        <taxon>Streptophyta</taxon>
        <taxon>Embryophyta</taxon>
        <taxon>Marchantiophyta</taxon>
        <taxon>Marchantiopsida</taxon>
        <taxon>Marchantiidae</taxon>
        <taxon>Marchantiales</taxon>
        <taxon>Ricciaceae</taxon>
        <taxon>Riccia</taxon>
    </lineage>
</organism>
<gene>
    <name evidence="10" type="ORF">R1flu_026210</name>
</gene>
<dbReference type="InterPro" id="IPR051420">
    <property type="entry name" value="Ser_Thr_Kinases_DiverseReg"/>
</dbReference>
<proteinExistence type="predicted"/>
<evidence type="ECO:0000259" key="9">
    <source>
        <dbReference type="PROSITE" id="PS50011"/>
    </source>
</evidence>
<evidence type="ECO:0000256" key="8">
    <source>
        <dbReference type="ARBA" id="ARBA00048679"/>
    </source>
</evidence>
<dbReference type="Gene3D" id="1.10.510.10">
    <property type="entry name" value="Transferase(Phosphotransferase) domain 1"/>
    <property type="match status" value="1"/>
</dbReference>
<feature type="domain" description="Protein kinase" evidence="9">
    <location>
        <begin position="84"/>
        <end position="366"/>
    </location>
</feature>
<dbReference type="GO" id="GO:0005524">
    <property type="term" value="F:ATP binding"/>
    <property type="evidence" value="ECO:0007669"/>
    <property type="project" value="UniProtKB-KW"/>
</dbReference>
<sequence>MGDDDGVDILGYATENATQSEDIEVLSVSDPESGGDGLSPGTSEEGEVLFTLYAGEDGRPPGISEQVQVLFLTFEELQTATNDFSDENIVDRNGHCVKYIMYKGFLPVFPFLVTVKIYDTAGLSDPRAEGFTEIRRELQALRLCRHPNIVRIWGADTKEEDGKFISVLEGLPSGTLGHRLCTDQAGKISWDVSLGIALDIANGLSYIHEDLPDQEQLVHFNLSPSSIFFSGDIAKIGSFERSEKLERGTARRIRVLARNLGYTAPEAVKDGVVSSKNDVYSFGVILLEMITGLKPADYDILLKGGIRTFVVDNFSSIVDSMAAPEPGRKELRKSISLMVNTGLQCTESNPEDRPTMKEVVVRFKAITESGSKEDSSLFPAPQEQSLFTVPSESGNQDLQTHPSETISIHFRSSVGRSRSGLNGVQRRSSGGEDYIFPLSSVYLSDVRSVGSFYLLRQVLNIIRGKDKFVSVWLKLHRVLC</sequence>
<evidence type="ECO:0000256" key="6">
    <source>
        <dbReference type="ARBA" id="ARBA00022840"/>
    </source>
</evidence>
<dbReference type="PANTHER" id="PTHR48005:SF13">
    <property type="entry name" value="SERINE_THREONINE-PROTEIN KINASE DDB_G0278509-RELATED"/>
    <property type="match status" value="1"/>
</dbReference>
<keyword evidence="3" id="KW-0808">Transferase</keyword>
<comment type="caution">
    <text evidence="10">The sequence shown here is derived from an EMBL/GenBank/DDBJ whole genome shotgun (WGS) entry which is preliminary data.</text>
</comment>
<keyword evidence="11" id="KW-1185">Reference proteome</keyword>
<accession>A0ABD1XFC1</accession>
<dbReference type="Gene3D" id="3.30.200.20">
    <property type="entry name" value="Phosphorylase Kinase, domain 1"/>
    <property type="match status" value="1"/>
</dbReference>
<protein>
    <recommendedName>
        <fullName evidence="1">non-specific serine/threonine protein kinase</fullName>
        <ecNumber evidence="1">2.7.11.1</ecNumber>
    </recommendedName>
</protein>
<dbReference type="PROSITE" id="PS50011">
    <property type="entry name" value="PROTEIN_KINASE_DOM"/>
    <property type="match status" value="1"/>
</dbReference>
<keyword evidence="6" id="KW-0067">ATP-binding</keyword>
<name>A0ABD1XFC1_9MARC</name>